<accession>A0A183TC24</accession>
<reference evidence="3" key="1">
    <citation type="submission" date="2016-06" db="UniProtKB">
        <authorList>
            <consortium name="WormBaseParasite"/>
        </authorList>
    </citation>
    <scope>IDENTIFICATION</scope>
</reference>
<dbReference type="EMBL" id="UYSU01038585">
    <property type="protein sequence ID" value="VDM00408.1"/>
    <property type="molecule type" value="Genomic_DNA"/>
</dbReference>
<evidence type="ECO:0000313" key="1">
    <source>
        <dbReference type="EMBL" id="VDM00408.1"/>
    </source>
</evidence>
<name>A0A183TC24_SCHSO</name>
<organism evidence="3">
    <name type="scientific">Schistocephalus solidus</name>
    <name type="common">Tapeworm</name>
    <dbReference type="NCBI Taxonomy" id="70667"/>
    <lineage>
        <taxon>Eukaryota</taxon>
        <taxon>Metazoa</taxon>
        <taxon>Spiralia</taxon>
        <taxon>Lophotrochozoa</taxon>
        <taxon>Platyhelminthes</taxon>
        <taxon>Cestoda</taxon>
        <taxon>Eucestoda</taxon>
        <taxon>Diphyllobothriidea</taxon>
        <taxon>Diphyllobothriidae</taxon>
        <taxon>Schistocephalus</taxon>
    </lineage>
</organism>
<protein>
    <submittedName>
        <fullName evidence="3">Transposase</fullName>
    </submittedName>
</protein>
<proteinExistence type="predicted"/>
<evidence type="ECO:0000313" key="2">
    <source>
        <dbReference type="Proteomes" id="UP000275846"/>
    </source>
</evidence>
<dbReference type="Proteomes" id="UP000275846">
    <property type="component" value="Unassembled WGS sequence"/>
</dbReference>
<dbReference type="AlphaFoldDB" id="A0A183TC24"/>
<gene>
    <name evidence="1" type="ORF">SSLN_LOCUS14022</name>
</gene>
<evidence type="ECO:0000313" key="3">
    <source>
        <dbReference type="WBParaSite" id="SSLN_0001456001-mRNA-1"/>
    </source>
</evidence>
<reference evidence="1 2" key="2">
    <citation type="submission" date="2018-11" db="EMBL/GenBank/DDBJ databases">
        <authorList>
            <consortium name="Pathogen Informatics"/>
        </authorList>
    </citation>
    <scope>NUCLEOTIDE SEQUENCE [LARGE SCALE GENOMIC DNA]</scope>
    <source>
        <strain evidence="1 2">NST_G2</strain>
    </source>
</reference>
<sequence length="58" mass="6558">MQRRILSRLRNLEVAQEGASTAHAEQAMDMPANPVAWPITSRVEFREPGYYTPLSARS</sequence>
<dbReference type="WBParaSite" id="SSLN_0001456001-mRNA-1">
    <property type="protein sequence ID" value="SSLN_0001456001-mRNA-1"/>
    <property type="gene ID" value="SSLN_0001456001"/>
</dbReference>
<keyword evidence="2" id="KW-1185">Reference proteome</keyword>